<gene>
    <name evidence="2" type="ORF">B5J99_15190</name>
</gene>
<feature type="transmembrane region" description="Helical" evidence="1">
    <location>
        <begin position="356"/>
        <end position="379"/>
    </location>
</feature>
<keyword evidence="1" id="KW-1133">Transmembrane helix</keyword>
<dbReference type="RefSeq" id="WP_117352861.1">
    <property type="nucleotide sequence ID" value="NZ_CP020083.1"/>
</dbReference>
<feature type="transmembrane region" description="Helical" evidence="1">
    <location>
        <begin position="105"/>
        <end position="126"/>
    </location>
</feature>
<dbReference type="Pfam" id="PF12412">
    <property type="entry name" value="DUF3667"/>
    <property type="match status" value="1"/>
</dbReference>
<proteinExistence type="predicted"/>
<keyword evidence="1" id="KW-0812">Transmembrane</keyword>
<keyword evidence="3" id="KW-1185">Reference proteome</keyword>
<organism evidence="2 3">
    <name type="scientific">Blastomonas fulva</name>
    <dbReference type="NCBI Taxonomy" id="1550728"/>
    <lineage>
        <taxon>Bacteria</taxon>
        <taxon>Pseudomonadati</taxon>
        <taxon>Pseudomonadota</taxon>
        <taxon>Alphaproteobacteria</taxon>
        <taxon>Sphingomonadales</taxon>
        <taxon>Sphingomonadaceae</taxon>
        <taxon>Blastomonas</taxon>
    </lineage>
</organism>
<feature type="transmembrane region" description="Helical" evidence="1">
    <location>
        <begin position="291"/>
        <end position="312"/>
    </location>
</feature>
<dbReference type="Proteomes" id="UP000258016">
    <property type="component" value="Chromosome"/>
</dbReference>
<feature type="transmembrane region" description="Helical" evidence="1">
    <location>
        <begin position="318"/>
        <end position="335"/>
    </location>
</feature>
<dbReference type="InterPro" id="IPR022134">
    <property type="entry name" value="DUF3667"/>
</dbReference>
<feature type="transmembrane region" description="Helical" evidence="1">
    <location>
        <begin position="267"/>
        <end position="284"/>
    </location>
</feature>
<keyword evidence="1" id="KW-0472">Membrane</keyword>
<evidence type="ECO:0000256" key="1">
    <source>
        <dbReference type="SAM" id="Phobius"/>
    </source>
</evidence>
<reference evidence="2 3" key="1">
    <citation type="submission" date="2017-03" db="EMBL/GenBank/DDBJ databases">
        <title>Complete genome sequence of Blastomonas fulva degrading microcsystin LR.</title>
        <authorList>
            <person name="Lee H.-g."/>
            <person name="Jin L."/>
            <person name="oh H.-M."/>
        </authorList>
    </citation>
    <scope>NUCLEOTIDE SEQUENCE [LARGE SCALE GENOMIC DNA]</scope>
    <source>
        <strain evidence="2 3">T2</strain>
    </source>
</reference>
<protein>
    <recommendedName>
        <fullName evidence="4">DUF3667 domain-containing protein</fullName>
    </recommendedName>
</protein>
<evidence type="ECO:0000313" key="2">
    <source>
        <dbReference type="EMBL" id="ASR52639.1"/>
    </source>
</evidence>
<name>A0ABM6M9M7_9SPHN</name>
<evidence type="ECO:0008006" key="4">
    <source>
        <dbReference type="Google" id="ProtNLM"/>
    </source>
</evidence>
<sequence>MSGEFEAVGTIADGGMWARAAEPNAGESTADGHGKCLNCRTVLTGPHCHQCGQAAHVHRSISAFWHDILHGVLHFDGKFWNTLPLLAWQPGHLTRRYIHGERAKFISPMALFLFSIFMMFAIFSYVGSPNFTGDSTVRNKEGTRVIGVSDWREEMRKEIAQIEPKIAASSSELDKLPADDPGRAALTEKITDLKREVNGLTYATEGKARYPEALGPGGENMADMFNFNSDVDTGFKAFDAWINKLASKAKKNPELLLYKIQSNGYKFAWLLIPLSIPFVWLATLGKRGHRFYDHAVFTTYSIAFMSLLFIVVTLSVKFSIVPGIVIPAALFYAPFHMYRQLRHAYGTSRIGGMFRLALLLTCTTIVVTLFLTILVNLGLVG</sequence>
<evidence type="ECO:0000313" key="3">
    <source>
        <dbReference type="Proteomes" id="UP000258016"/>
    </source>
</evidence>
<accession>A0ABM6M9M7</accession>
<dbReference type="GeneID" id="303486930"/>
<dbReference type="EMBL" id="CP020083">
    <property type="protein sequence ID" value="ASR52639.1"/>
    <property type="molecule type" value="Genomic_DNA"/>
</dbReference>